<dbReference type="Gene3D" id="2.40.37.10">
    <property type="entry name" value="Lyase, Ornithine Decarboxylase, Chain A, domain 1"/>
    <property type="match status" value="1"/>
</dbReference>
<accession>A0ABT9W4T4</accession>
<evidence type="ECO:0000256" key="1">
    <source>
        <dbReference type="ARBA" id="ARBA00001933"/>
    </source>
</evidence>
<dbReference type="RefSeq" id="WP_307397850.1">
    <property type="nucleotide sequence ID" value="NZ_BAAADK010000004.1"/>
</dbReference>
<comment type="cofactor">
    <cofactor evidence="1 4">
        <name>pyridoxal 5'-phosphate</name>
        <dbReference type="ChEBI" id="CHEBI:597326"/>
    </cofactor>
</comment>
<evidence type="ECO:0000256" key="2">
    <source>
        <dbReference type="ARBA" id="ARBA00022898"/>
    </source>
</evidence>
<dbReference type="SUPFAM" id="SSF50621">
    <property type="entry name" value="Alanine racemase C-terminal domain-like"/>
    <property type="match status" value="1"/>
</dbReference>
<evidence type="ECO:0000256" key="4">
    <source>
        <dbReference type="HAMAP-Rule" id="MF_01201"/>
    </source>
</evidence>
<reference evidence="6 7" key="1">
    <citation type="submission" date="2023-07" db="EMBL/GenBank/DDBJ databases">
        <title>Genomic Encyclopedia of Type Strains, Phase IV (KMG-IV): sequencing the most valuable type-strain genomes for metagenomic binning, comparative biology and taxonomic classification.</title>
        <authorList>
            <person name="Goeker M."/>
        </authorList>
    </citation>
    <scope>NUCLEOTIDE SEQUENCE [LARGE SCALE GENOMIC DNA]</scope>
    <source>
        <strain evidence="6 7">DSM 12751</strain>
    </source>
</reference>
<dbReference type="InterPro" id="IPR009006">
    <property type="entry name" value="Ala_racemase/Decarboxylase_C"/>
</dbReference>
<dbReference type="CDD" id="cd00430">
    <property type="entry name" value="PLPDE_III_AR"/>
    <property type="match status" value="1"/>
</dbReference>
<dbReference type="Gene3D" id="3.20.20.10">
    <property type="entry name" value="Alanine racemase"/>
    <property type="match status" value="1"/>
</dbReference>
<evidence type="ECO:0000256" key="3">
    <source>
        <dbReference type="ARBA" id="ARBA00023235"/>
    </source>
</evidence>
<dbReference type="GO" id="GO:0008784">
    <property type="term" value="F:alanine racemase activity"/>
    <property type="evidence" value="ECO:0007669"/>
    <property type="project" value="UniProtKB-EC"/>
</dbReference>
<dbReference type="PANTHER" id="PTHR30511:SF0">
    <property type="entry name" value="ALANINE RACEMASE, CATABOLIC-RELATED"/>
    <property type="match status" value="1"/>
</dbReference>
<dbReference type="SMART" id="SM01005">
    <property type="entry name" value="Ala_racemase_C"/>
    <property type="match status" value="1"/>
</dbReference>
<keyword evidence="3 4" id="KW-0413">Isomerase</keyword>
<comment type="similarity">
    <text evidence="4">Belongs to the alanine racemase family.</text>
</comment>
<dbReference type="SUPFAM" id="SSF51419">
    <property type="entry name" value="PLP-binding barrel"/>
    <property type="match status" value="1"/>
</dbReference>
<dbReference type="InterPro" id="IPR000821">
    <property type="entry name" value="Ala_racemase"/>
</dbReference>
<feature type="modified residue" description="N6-(pyridoxal phosphate)lysine" evidence="4">
    <location>
        <position position="41"/>
    </location>
</feature>
<dbReference type="HAMAP" id="MF_01201">
    <property type="entry name" value="Ala_racemase"/>
    <property type="match status" value="1"/>
</dbReference>
<dbReference type="PROSITE" id="PS00395">
    <property type="entry name" value="ALANINE_RACEMASE"/>
    <property type="match status" value="1"/>
</dbReference>
<evidence type="ECO:0000313" key="7">
    <source>
        <dbReference type="Proteomes" id="UP001235840"/>
    </source>
</evidence>
<evidence type="ECO:0000259" key="5">
    <source>
        <dbReference type="SMART" id="SM01005"/>
    </source>
</evidence>
<dbReference type="PANTHER" id="PTHR30511">
    <property type="entry name" value="ALANINE RACEMASE"/>
    <property type="match status" value="1"/>
</dbReference>
<gene>
    <name evidence="6" type="ORF">J2S11_004204</name>
</gene>
<name>A0ABT9W4T4_9BACI</name>
<keyword evidence="2 4" id="KW-0663">Pyridoxal phosphate</keyword>
<organism evidence="6 7">
    <name type="scientific">Caldalkalibacillus horti</name>
    <dbReference type="NCBI Taxonomy" id="77523"/>
    <lineage>
        <taxon>Bacteria</taxon>
        <taxon>Bacillati</taxon>
        <taxon>Bacillota</taxon>
        <taxon>Bacilli</taxon>
        <taxon>Bacillales</taxon>
        <taxon>Bacillaceae</taxon>
        <taxon>Caldalkalibacillus</taxon>
    </lineage>
</organism>
<feature type="domain" description="Alanine racemase C-terminal" evidence="5">
    <location>
        <begin position="255"/>
        <end position="381"/>
    </location>
</feature>
<sequence>MQTRGLYRKTWAEIDLGAIAHNVSFYREHISQDKELMAVVKANGYGHGAVPVAKEALAAGATWLGVALLEEALEIREAGIDAPILQFGYCAEEGVPIAQKYRITISFNDVEALQRALPYIDQDAPELLFHLKLDTGMGRMGLSGEGELNRFISDYQQAKNKKVNVKWQGVYTHFATADEHDLSYTNNQQKIFQDYLALVKKANILVPYIHDANSAATAIFPEIVTTNLVRVGISMYGLHPSMGMKESFPFPLKPALSLHTRLSHVKQAKEGAGISYGVTYKTEQESWIGTLPIGYADGWSRGLSNQSYALIQGRRVKQVGRICMDQCMLLLDQYYPRDEKVTLIGRQGDQEISIDEVAQLLGTINYEISCRLHPRVPRIYYKYGERLPF</sequence>
<feature type="active site" description="Proton acceptor; specific for D-alanine" evidence="4">
    <location>
        <position position="41"/>
    </location>
</feature>
<dbReference type="Pfam" id="PF00842">
    <property type="entry name" value="Ala_racemase_C"/>
    <property type="match status" value="1"/>
</dbReference>
<comment type="function">
    <text evidence="4">Catalyzes the interconversion of L-alanine and D-alanine. May also act on other amino acids.</text>
</comment>
<dbReference type="EMBL" id="JAUSTY010000026">
    <property type="protein sequence ID" value="MDQ0168251.1"/>
    <property type="molecule type" value="Genomic_DNA"/>
</dbReference>
<keyword evidence="7" id="KW-1185">Reference proteome</keyword>
<dbReference type="InterPro" id="IPR011079">
    <property type="entry name" value="Ala_racemase_C"/>
</dbReference>
<comment type="catalytic activity">
    <reaction evidence="4">
        <text>L-alanine = D-alanine</text>
        <dbReference type="Rhea" id="RHEA:20249"/>
        <dbReference type="ChEBI" id="CHEBI:57416"/>
        <dbReference type="ChEBI" id="CHEBI:57972"/>
        <dbReference type="EC" id="5.1.1.1"/>
    </reaction>
</comment>
<feature type="binding site" evidence="4">
    <location>
        <position position="324"/>
    </location>
    <ligand>
        <name>substrate</name>
    </ligand>
</feature>
<dbReference type="Pfam" id="PF01168">
    <property type="entry name" value="Ala_racemase_N"/>
    <property type="match status" value="1"/>
</dbReference>
<dbReference type="InterPro" id="IPR020622">
    <property type="entry name" value="Ala_racemase_pyridoxalP-BS"/>
</dbReference>
<evidence type="ECO:0000313" key="6">
    <source>
        <dbReference type="EMBL" id="MDQ0168251.1"/>
    </source>
</evidence>
<dbReference type="PRINTS" id="PR00992">
    <property type="entry name" value="ALARACEMASE"/>
</dbReference>
<dbReference type="Proteomes" id="UP001235840">
    <property type="component" value="Unassembled WGS sequence"/>
</dbReference>
<feature type="binding site" evidence="4">
    <location>
        <position position="139"/>
    </location>
    <ligand>
        <name>substrate</name>
    </ligand>
</feature>
<protein>
    <recommendedName>
        <fullName evidence="4">Alanine racemase</fullName>
        <ecNumber evidence="4">5.1.1.1</ecNumber>
    </recommendedName>
</protein>
<dbReference type="InterPro" id="IPR001608">
    <property type="entry name" value="Ala_racemase_N"/>
</dbReference>
<dbReference type="EC" id="5.1.1.1" evidence="4"/>
<feature type="active site" description="Proton acceptor; specific for L-alanine" evidence="4">
    <location>
        <position position="276"/>
    </location>
</feature>
<dbReference type="InterPro" id="IPR029066">
    <property type="entry name" value="PLP-binding_barrel"/>
</dbReference>
<comment type="caution">
    <text evidence="6">The sequence shown here is derived from an EMBL/GenBank/DDBJ whole genome shotgun (WGS) entry which is preliminary data.</text>
</comment>
<proteinExistence type="inferred from homology"/>
<dbReference type="NCBIfam" id="TIGR00492">
    <property type="entry name" value="alr"/>
    <property type="match status" value="1"/>
</dbReference>
<comment type="pathway">
    <text evidence="4">Amino-acid biosynthesis; D-alanine biosynthesis; D-alanine from L-alanine: step 1/1.</text>
</comment>